<accession>A0A8H6JMA5</accession>
<dbReference type="EMBL" id="WIGN01000037">
    <property type="protein sequence ID" value="KAF6815201.1"/>
    <property type="molecule type" value="Genomic_DNA"/>
</dbReference>
<reference evidence="3 4" key="1">
    <citation type="journal article" date="2020" name="Phytopathology">
        <title>Genome Sequence Resources of Colletotrichum truncatum, C. plurivorum, C. musicola, and C. sojae: Four Species Pathogenic to Soybean (Glycine max).</title>
        <authorList>
            <person name="Rogerio F."/>
            <person name="Boufleur T.R."/>
            <person name="Ciampi-Guillardi M."/>
            <person name="Sukno S.A."/>
            <person name="Thon M.R."/>
            <person name="Massola Junior N.S."/>
            <person name="Baroncelli R."/>
        </authorList>
    </citation>
    <scope>NUCLEOTIDE SEQUENCE [LARGE SCALE GENOMIC DNA]</scope>
    <source>
        <strain evidence="3 4">LFN0009</strain>
    </source>
</reference>
<dbReference type="Proteomes" id="UP000652219">
    <property type="component" value="Unassembled WGS sequence"/>
</dbReference>
<gene>
    <name evidence="3" type="ORF">CSOJ01_03653</name>
</gene>
<dbReference type="PANTHER" id="PTHR37540">
    <property type="entry name" value="TRANSCRIPTION FACTOR (ACR-2), PUTATIVE-RELATED-RELATED"/>
    <property type="match status" value="1"/>
</dbReference>
<organism evidence="3 4">
    <name type="scientific">Colletotrichum sojae</name>
    <dbReference type="NCBI Taxonomy" id="2175907"/>
    <lineage>
        <taxon>Eukaryota</taxon>
        <taxon>Fungi</taxon>
        <taxon>Dikarya</taxon>
        <taxon>Ascomycota</taxon>
        <taxon>Pezizomycotina</taxon>
        <taxon>Sordariomycetes</taxon>
        <taxon>Hypocreomycetidae</taxon>
        <taxon>Glomerellales</taxon>
        <taxon>Glomerellaceae</taxon>
        <taxon>Colletotrichum</taxon>
        <taxon>Colletotrichum orchidearum species complex</taxon>
    </lineage>
</organism>
<dbReference type="InterPro" id="IPR021858">
    <property type="entry name" value="Fun_TF"/>
</dbReference>
<proteinExistence type="predicted"/>
<evidence type="ECO:0000313" key="3">
    <source>
        <dbReference type="EMBL" id="KAF6815201.1"/>
    </source>
</evidence>
<evidence type="ECO:0000256" key="2">
    <source>
        <dbReference type="SAM" id="MobiDB-lite"/>
    </source>
</evidence>
<dbReference type="Pfam" id="PF11951">
    <property type="entry name" value="Fungal_trans_2"/>
    <property type="match status" value="1"/>
</dbReference>
<feature type="compositionally biased region" description="Basic and acidic residues" evidence="2">
    <location>
        <begin position="45"/>
        <end position="58"/>
    </location>
</feature>
<keyword evidence="4" id="KW-1185">Reference proteome</keyword>
<feature type="compositionally biased region" description="Basic residues" evidence="2">
    <location>
        <begin position="14"/>
        <end position="25"/>
    </location>
</feature>
<comment type="caution">
    <text evidence="3">The sequence shown here is derived from an EMBL/GenBank/DDBJ whole genome shotgun (WGS) entry which is preliminary data.</text>
</comment>
<evidence type="ECO:0000256" key="1">
    <source>
        <dbReference type="ARBA" id="ARBA00023242"/>
    </source>
</evidence>
<protein>
    <submittedName>
        <fullName evidence="3">Uncharacterized protein</fullName>
    </submittedName>
</protein>
<sequence>MRFHFVEQGDTSAGKRRAVRSHVMKGKNAGRVLPPRSRSQKNSKHSTEDKPEDSRRTPPDGVISAMRRLAGSDFSIIAPGIEMSPHTRLLFNQYFHIVADAIYPPELCQSTDPMKSMWFEFLLNEKSSVFHIALSMTATALDFFQQTRRESTQALMHTTQACAMLNQRLSGEEAVSDLSIALACMFVVQESLLGDTDKYRMHVHGLDRMIELRGGIKVFADYPDMAQKIYRGDLQFALHTGCQPLYYYDGWPVEVISDESPTHDRITGPLLEIFENAPYATRQLVGNVESFAETLRQAEKGSKVAPHDFQAMVISVCYRLLRFQHLEGHLLNVVEQEACYTGLVAFASSLLLQFGRQRHLRYDLLSRRLKQALFGVEFDPEFPPSASFWLLILGGISVFEVEEHVWLLPMISELGQRMGLRDWESARVELLRFPWIDAIHNAKGETLWTKSQR</sequence>
<evidence type="ECO:0000313" key="4">
    <source>
        <dbReference type="Proteomes" id="UP000652219"/>
    </source>
</evidence>
<name>A0A8H6JMA5_9PEZI</name>
<keyword evidence="1" id="KW-0539">Nucleus</keyword>
<dbReference type="PANTHER" id="PTHR37540:SF9">
    <property type="entry name" value="ZN(2)-C6 FUNGAL-TYPE DOMAIN-CONTAINING PROTEIN"/>
    <property type="match status" value="1"/>
</dbReference>
<dbReference type="AlphaFoldDB" id="A0A8H6JMA5"/>
<feature type="region of interest" description="Disordered" evidence="2">
    <location>
        <begin position="1"/>
        <end position="61"/>
    </location>
</feature>